<accession>A0A089HSI4</accession>
<evidence type="ECO:0000259" key="2">
    <source>
        <dbReference type="Pfam" id="PF09084"/>
    </source>
</evidence>
<dbReference type="InterPro" id="IPR015168">
    <property type="entry name" value="SsuA/THI5"/>
</dbReference>
<dbReference type="Gene3D" id="3.40.190.10">
    <property type="entry name" value="Periplasmic binding protein-like II"/>
    <property type="match status" value="2"/>
</dbReference>
<protein>
    <submittedName>
        <fullName evidence="3">ABC-type nitrate/sulfonate/bicarbonate transport system, periplasmic component</fullName>
    </submittedName>
</protein>
<organism evidence="3 4">
    <name type="scientific">Paenibacillus durus</name>
    <name type="common">Paenibacillus azotofixans</name>
    <dbReference type="NCBI Taxonomy" id="44251"/>
    <lineage>
        <taxon>Bacteria</taxon>
        <taxon>Bacillati</taxon>
        <taxon>Bacillota</taxon>
        <taxon>Bacilli</taxon>
        <taxon>Bacillales</taxon>
        <taxon>Paenibacillaceae</taxon>
        <taxon>Paenibacillus</taxon>
    </lineage>
</organism>
<dbReference type="OrthoDB" id="286202at2"/>
<feature type="domain" description="SsuA/THI5-like" evidence="2">
    <location>
        <begin position="48"/>
        <end position="266"/>
    </location>
</feature>
<reference evidence="3 4" key="1">
    <citation type="submission" date="2014-08" db="EMBL/GenBank/DDBJ databases">
        <title>Comparative genomics of the Paenibacillus odorifer group.</title>
        <authorList>
            <person name="den Bakker H.C."/>
            <person name="Tsai Y.-C."/>
            <person name="Martin N."/>
            <person name="Korlach J."/>
            <person name="Wiedmann M."/>
        </authorList>
    </citation>
    <scope>NUCLEOTIDE SEQUENCE [LARGE SCALE GENOMIC DNA]</scope>
    <source>
        <strain evidence="3 4">DSM 1735</strain>
    </source>
</reference>
<keyword evidence="4" id="KW-1185">Reference proteome</keyword>
<dbReference type="RefSeq" id="WP_042208646.1">
    <property type="nucleotide sequence ID" value="NZ_CP009288.1"/>
</dbReference>
<dbReference type="STRING" id="44251.PDUR_26055"/>
<dbReference type="KEGG" id="pdu:PDUR_26055"/>
<evidence type="ECO:0000313" key="3">
    <source>
        <dbReference type="EMBL" id="AIQ14956.1"/>
    </source>
</evidence>
<gene>
    <name evidence="3" type="ORF">PDUR_26055</name>
</gene>
<evidence type="ECO:0000256" key="1">
    <source>
        <dbReference type="SAM" id="SignalP"/>
    </source>
</evidence>
<name>A0A089HSI4_PAEDU</name>
<keyword evidence="1" id="KW-0732">Signal</keyword>
<proteinExistence type="predicted"/>
<dbReference type="Proteomes" id="UP000029409">
    <property type="component" value="Chromosome"/>
</dbReference>
<dbReference type="EMBL" id="CP009288">
    <property type="protein sequence ID" value="AIQ14956.1"/>
    <property type="molecule type" value="Genomic_DNA"/>
</dbReference>
<dbReference type="Pfam" id="PF09084">
    <property type="entry name" value="NMT1"/>
    <property type="match status" value="1"/>
</dbReference>
<dbReference type="eggNOG" id="COG0715">
    <property type="taxonomic scope" value="Bacteria"/>
</dbReference>
<evidence type="ECO:0000313" key="4">
    <source>
        <dbReference type="Proteomes" id="UP000029409"/>
    </source>
</evidence>
<dbReference type="SUPFAM" id="SSF53850">
    <property type="entry name" value="Periplasmic binding protein-like II"/>
    <property type="match status" value="1"/>
</dbReference>
<feature type="chain" id="PRO_5039032657" evidence="1">
    <location>
        <begin position="22"/>
        <end position="328"/>
    </location>
</feature>
<dbReference type="PROSITE" id="PS51257">
    <property type="entry name" value="PROKAR_LIPOPROTEIN"/>
    <property type="match status" value="1"/>
</dbReference>
<dbReference type="AlphaFoldDB" id="A0A089HSI4"/>
<sequence length="328" mass="36157">MKKRFAFILLISVLLIISAGCGNDSSGASGKPDSDGLFPIRVATQTGFNEITIADELGYFKEEGIKIEYTGVLGKGVTEFQLIAQGINDAFISGHPPNVAQARLAGLKMLAVAPGMVDNKDFPHVRYLVQDSSPIHSLKDIIGKKVSISNVAPCTDGYLKYYLSRQHVSGDINWTTLPSPGQQEQSLEQGLVDVTTSHPPFAGIALKQKGIRQIATSWDILHSPGAGLSVRGFSEDFIKKNPDVVKGFTRALAKVRPWINSHQEEAKQIVAKQLKLEPEDLSVFWYDEDKGIKEDYIKQWFDIAEQIGLWKKGDIQPADIFTNEYAPQ</sequence>
<dbReference type="PANTHER" id="PTHR30024:SF42">
    <property type="entry name" value="ALIPHATIC SULFONATES-BINDING PROTEIN-RELATED"/>
    <property type="match status" value="1"/>
</dbReference>
<feature type="signal peptide" evidence="1">
    <location>
        <begin position="1"/>
        <end position="21"/>
    </location>
</feature>
<dbReference type="PANTHER" id="PTHR30024">
    <property type="entry name" value="ALIPHATIC SULFONATES-BINDING PROTEIN-RELATED"/>
    <property type="match status" value="1"/>
</dbReference>